<feature type="active site" description="Nucleophile" evidence="4">
    <location>
        <position position="40"/>
    </location>
</feature>
<dbReference type="InterPro" id="IPR002641">
    <property type="entry name" value="PNPLA_dom"/>
</dbReference>
<comment type="caution">
    <text evidence="7">The sequence shown here is derived from an EMBL/GenBank/DDBJ whole genome shotgun (WGS) entry which is preliminary data.</text>
</comment>
<dbReference type="Gene3D" id="3.40.1090.10">
    <property type="entry name" value="Cytosolic phospholipase A2 catalytic domain"/>
    <property type="match status" value="2"/>
</dbReference>
<name>A0ABP8UYU7_9GAMM</name>
<evidence type="ECO:0000313" key="7">
    <source>
        <dbReference type="EMBL" id="GAA4648924.1"/>
    </source>
</evidence>
<feature type="short sequence motif" description="DGA/G" evidence="4">
    <location>
        <begin position="154"/>
        <end position="156"/>
    </location>
</feature>
<dbReference type="EMBL" id="BAABFL010000112">
    <property type="protein sequence ID" value="GAA4648924.1"/>
    <property type="molecule type" value="Genomic_DNA"/>
</dbReference>
<dbReference type="Pfam" id="PF01734">
    <property type="entry name" value="Patatin"/>
    <property type="match status" value="1"/>
</dbReference>
<dbReference type="InterPro" id="IPR050301">
    <property type="entry name" value="NTE"/>
</dbReference>
<evidence type="ECO:0000313" key="8">
    <source>
        <dbReference type="Proteomes" id="UP001500604"/>
    </source>
</evidence>
<evidence type="ECO:0000256" key="2">
    <source>
        <dbReference type="ARBA" id="ARBA00022963"/>
    </source>
</evidence>
<feature type="region of interest" description="Disordered" evidence="5">
    <location>
        <begin position="297"/>
        <end position="326"/>
    </location>
</feature>
<dbReference type="PANTHER" id="PTHR14226">
    <property type="entry name" value="NEUROPATHY TARGET ESTERASE/SWISS CHEESE D.MELANOGASTER"/>
    <property type="match status" value="1"/>
</dbReference>
<keyword evidence="1 4" id="KW-0378">Hydrolase</keyword>
<dbReference type="PANTHER" id="PTHR14226:SF76">
    <property type="entry name" value="NTE FAMILY PROTEIN RSSA"/>
    <property type="match status" value="1"/>
</dbReference>
<keyword evidence="8" id="KW-1185">Reference proteome</keyword>
<sequence length="326" mass="35541">MAKTVSLVLGSGGARGYAHIGVIDELLARGYQISAIAGCSMGALVGGLYAAGRLEAYREWVMELKYLDVIRLLDLSFRSPGVFRGGRVLEAMSSMVGDCLIEDLPIPYTAVATDLNARKEIWFQEGDLLQAIRASIAIPSLFTPVEYNGRLLVDGGVLNPIPIAPTVSAHTDLIIAVDLNADIAPLQIACDPVPAAKEQRIVERWFRKLRKSGSDDNADESVQRTVELASGKTGMLDIVNQSLEIMQEVLTRHQMAAYSADILIPVSARQCRFYEFHRAEDLIQVGRLQAASLLDQHPQFAVTPEEDEESTSDQGDVAPDSSQTKE</sequence>
<reference evidence="8" key="1">
    <citation type="journal article" date="2019" name="Int. J. Syst. Evol. Microbiol.">
        <title>The Global Catalogue of Microorganisms (GCM) 10K type strain sequencing project: providing services to taxonomists for standard genome sequencing and annotation.</title>
        <authorList>
            <consortium name="The Broad Institute Genomics Platform"/>
            <consortium name="The Broad Institute Genome Sequencing Center for Infectious Disease"/>
            <person name="Wu L."/>
            <person name="Ma J."/>
        </authorList>
    </citation>
    <scope>NUCLEOTIDE SEQUENCE [LARGE SCALE GENOMIC DNA]</scope>
    <source>
        <strain evidence="8">JCM 17805</strain>
    </source>
</reference>
<dbReference type="InterPro" id="IPR016035">
    <property type="entry name" value="Acyl_Trfase/lysoPLipase"/>
</dbReference>
<protein>
    <submittedName>
        <fullName evidence="7">Patatin-like phospholipase family protein</fullName>
    </submittedName>
</protein>
<evidence type="ECO:0000256" key="4">
    <source>
        <dbReference type="PROSITE-ProRule" id="PRU01161"/>
    </source>
</evidence>
<proteinExistence type="predicted"/>
<accession>A0ABP8UYU7</accession>
<dbReference type="PROSITE" id="PS51635">
    <property type="entry name" value="PNPLA"/>
    <property type="match status" value="1"/>
</dbReference>
<feature type="active site" description="Proton acceptor" evidence="4">
    <location>
        <position position="154"/>
    </location>
</feature>
<feature type="domain" description="PNPLA" evidence="6">
    <location>
        <begin position="7"/>
        <end position="167"/>
    </location>
</feature>
<dbReference type="RefSeq" id="WP_345194650.1">
    <property type="nucleotide sequence ID" value="NZ_BAABFL010000112.1"/>
</dbReference>
<gene>
    <name evidence="7" type="ORF">GCM10023116_11980</name>
</gene>
<keyword evidence="3 4" id="KW-0443">Lipid metabolism</keyword>
<keyword evidence="2 4" id="KW-0442">Lipid degradation</keyword>
<feature type="short sequence motif" description="GXSXG" evidence="4">
    <location>
        <begin position="38"/>
        <end position="42"/>
    </location>
</feature>
<organism evidence="7 8">
    <name type="scientific">Kistimonas scapharcae</name>
    <dbReference type="NCBI Taxonomy" id="1036133"/>
    <lineage>
        <taxon>Bacteria</taxon>
        <taxon>Pseudomonadati</taxon>
        <taxon>Pseudomonadota</taxon>
        <taxon>Gammaproteobacteria</taxon>
        <taxon>Oceanospirillales</taxon>
        <taxon>Endozoicomonadaceae</taxon>
        <taxon>Kistimonas</taxon>
    </lineage>
</organism>
<evidence type="ECO:0000259" key="6">
    <source>
        <dbReference type="PROSITE" id="PS51635"/>
    </source>
</evidence>
<dbReference type="Proteomes" id="UP001500604">
    <property type="component" value="Unassembled WGS sequence"/>
</dbReference>
<evidence type="ECO:0000256" key="5">
    <source>
        <dbReference type="SAM" id="MobiDB-lite"/>
    </source>
</evidence>
<evidence type="ECO:0000256" key="3">
    <source>
        <dbReference type="ARBA" id="ARBA00023098"/>
    </source>
</evidence>
<dbReference type="SUPFAM" id="SSF52151">
    <property type="entry name" value="FabD/lysophospholipase-like"/>
    <property type="match status" value="1"/>
</dbReference>
<evidence type="ECO:0000256" key="1">
    <source>
        <dbReference type="ARBA" id="ARBA00022801"/>
    </source>
</evidence>
<comment type="caution">
    <text evidence="4">Lacks conserved residue(s) required for the propagation of feature annotation.</text>
</comment>